<proteinExistence type="predicted"/>
<organism evidence="1 2">
    <name type="scientific">Pseudorhodoplanes sinuspersici</name>
    <dbReference type="NCBI Taxonomy" id="1235591"/>
    <lineage>
        <taxon>Bacteria</taxon>
        <taxon>Pseudomonadati</taxon>
        <taxon>Pseudomonadota</taxon>
        <taxon>Alphaproteobacteria</taxon>
        <taxon>Hyphomicrobiales</taxon>
        <taxon>Pseudorhodoplanes</taxon>
    </lineage>
</organism>
<dbReference type="OrthoDB" id="7285394at2"/>
<evidence type="ECO:0000313" key="2">
    <source>
        <dbReference type="Proteomes" id="UP000194137"/>
    </source>
</evidence>
<reference evidence="1 2" key="1">
    <citation type="submission" date="2017-05" db="EMBL/GenBank/DDBJ databases">
        <title>Full genome sequence of Pseudorhodoplanes sinuspersici.</title>
        <authorList>
            <person name="Dastgheib S.M.M."/>
            <person name="Shavandi M."/>
            <person name="Tirandaz H."/>
        </authorList>
    </citation>
    <scope>NUCLEOTIDE SEQUENCE [LARGE SCALE GENOMIC DNA]</scope>
    <source>
        <strain evidence="1 2">RIPI110</strain>
    </source>
</reference>
<dbReference type="STRING" id="1235591.CAK95_07980"/>
<dbReference type="InterPro" id="IPR024399">
    <property type="entry name" value="DUF2628"/>
</dbReference>
<dbReference type="Pfam" id="PF10947">
    <property type="entry name" value="DUF2628"/>
    <property type="match status" value="1"/>
</dbReference>
<accession>A0A1W6ZP38</accession>
<dbReference type="Proteomes" id="UP000194137">
    <property type="component" value="Chromosome"/>
</dbReference>
<protein>
    <submittedName>
        <fullName evidence="1">Uncharacterized protein</fullName>
    </submittedName>
</protein>
<gene>
    <name evidence="1" type="ORF">CAK95_07980</name>
</gene>
<dbReference type="KEGG" id="psin:CAK95_07980"/>
<keyword evidence="2" id="KW-1185">Reference proteome</keyword>
<dbReference type="AlphaFoldDB" id="A0A1W6ZP38"/>
<sequence length="165" mass="18393">MAVFTVHQPPLGASENMPEPARFTFVRDGFYFWGFLFSVLWMLRHRLWLVAVLFVALSVLIVVGLKFVGAPAGFQQLAIVALAFLVGLEGATLRRWTLARRGWTNVGVVIADNEDEAERRFFVNWQARRRPNAAPPPANAEPVVRMASHSSPGVIGSFPQPEPPR</sequence>
<dbReference type="RefSeq" id="WP_086087435.1">
    <property type="nucleotide sequence ID" value="NZ_CP021112.1"/>
</dbReference>
<evidence type="ECO:0000313" key="1">
    <source>
        <dbReference type="EMBL" id="ARP99025.1"/>
    </source>
</evidence>
<name>A0A1W6ZP38_9HYPH</name>
<dbReference type="EMBL" id="CP021112">
    <property type="protein sequence ID" value="ARP99025.1"/>
    <property type="molecule type" value="Genomic_DNA"/>
</dbReference>